<feature type="domain" description="EGF-like" evidence="2">
    <location>
        <begin position="72"/>
        <end position="106"/>
    </location>
</feature>
<protein>
    <recommendedName>
        <fullName evidence="2">EGF-like domain-containing protein</fullName>
    </recommendedName>
</protein>
<organism evidence="3 4">
    <name type="scientific">Vespula germanica</name>
    <name type="common">German yellow jacket</name>
    <name type="synonym">Paravespula germanica</name>
    <dbReference type="NCBI Taxonomy" id="30212"/>
    <lineage>
        <taxon>Eukaryota</taxon>
        <taxon>Metazoa</taxon>
        <taxon>Ecdysozoa</taxon>
        <taxon>Arthropoda</taxon>
        <taxon>Hexapoda</taxon>
        <taxon>Insecta</taxon>
        <taxon>Pterygota</taxon>
        <taxon>Neoptera</taxon>
        <taxon>Endopterygota</taxon>
        <taxon>Hymenoptera</taxon>
        <taxon>Apocrita</taxon>
        <taxon>Aculeata</taxon>
        <taxon>Vespoidea</taxon>
        <taxon>Vespidae</taxon>
        <taxon>Vespinae</taxon>
        <taxon>Vespula</taxon>
    </lineage>
</organism>
<dbReference type="Gene3D" id="2.10.25.10">
    <property type="entry name" value="Laminin"/>
    <property type="match status" value="1"/>
</dbReference>
<dbReference type="Pfam" id="PF00008">
    <property type="entry name" value="EGF"/>
    <property type="match status" value="1"/>
</dbReference>
<dbReference type="Proteomes" id="UP000617340">
    <property type="component" value="Unassembled WGS sequence"/>
</dbReference>
<dbReference type="EMBL" id="JACSDZ010000001">
    <property type="protein sequence ID" value="KAF7418459.1"/>
    <property type="molecule type" value="Genomic_DNA"/>
</dbReference>
<keyword evidence="1" id="KW-0245">EGF-like domain</keyword>
<evidence type="ECO:0000256" key="1">
    <source>
        <dbReference type="PROSITE-ProRule" id="PRU00076"/>
    </source>
</evidence>
<evidence type="ECO:0000313" key="4">
    <source>
        <dbReference type="Proteomes" id="UP000617340"/>
    </source>
</evidence>
<keyword evidence="4" id="KW-1185">Reference proteome</keyword>
<gene>
    <name evidence="3" type="ORF">HZH68_001112</name>
</gene>
<dbReference type="AlphaFoldDB" id="A0A834U6E6"/>
<comment type="caution">
    <text evidence="1">Lacks conserved residue(s) required for the propagation of feature annotation.</text>
</comment>
<dbReference type="InterPro" id="IPR000742">
    <property type="entry name" value="EGF"/>
</dbReference>
<name>A0A834U6E6_VESGE</name>
<accession>A0A834U6E6</accession>
<proteinExistence type="predicted"/>
<comment type="caution">
    <text evidence="3">The sequence shown here is derived from an EMBL/GenBank/DDBJ whole genome shotgun (WGS) entry which is preliminary data.</text>
</comment>
<evidence type="ECO:0000313" key="3">
    <source>
        <dbReference type="EMBL" id="KAF7418459.1"/>
    </source>
</evidence>
<evidence type="ECO:0000259" key="2">
    <source>
        <dbReference type="PROSITE" id="PS50026"/>
    </source>
</evidence>
<dbReference type="PROSITE" id="PS50026">
    <property type="entry name" value="EGF_3"/>
    <property type="match status" value="1"/>
</dbReference>
<reference evidence="3" key="1">
    <citation type="journal article" date="2020" name="G3 (Bethesda)">
        <title>High-Quality Assemblies for Three Invasive Social Wasps from the &lt;i&gt;Vespula&lt;/i&gt; Genus.</title>
        <authorList>
            <person name="Harrop T.W.R."/>
            <person name="Guhlin J."/>
            <person name="McLaughlin G.M."/>
            <person name="Permina E."/>
            <person name="Stockwell P."/>
            <person name="Gilligan J."/>
            <person name="Le Lec M.F."/>
            <person name="Gruber M.A.M."/>
            <person name="Quinn O."/>
            <person name="Lovegrove M."/>
            <person name="Duncan E.J."/>
            <person name="Remnant E.J."/>
            <person name="Van Eeckhoven J."/>
            <person name="Graham B."/>
            <person name="Knapp R.A."/>
            <person name="Langford K.W."/>
            <person name="Kronenberg Z."/>
            <person name="Press M.O."/>
            <person name="Eacker S.M."/>
            <person name="Wilson-Rankin E.E."/>
            <person name="Purcell J."/>
            <person name="Lester P.J."/>
            <person name="Dearden P.K."/>
        </authorList>
    </citation>
    <scope>NUCLEOTIDE SEQUENCE</scope>
    <source>
        <strain evidence="3">Linc-1</strain>
    </source>
</reference>
<sequence length="128" mass="13486">MRSTSSCVSRTPITSENGYHAHLFGASTGATREDHPAGFINTHITWIQIDRIKKDAACMCSSGYTGQNCENEYIPCDPSPCQNGGSCRSIDELEYQCLCPEGGSCGGYGGYGGCGDDGDEGGNVSVIQ</sequence>